<keyword evidence="3" id="KW-0808">Transferase</keyword>
<dbReference type="InterPro" id="IPR007641">
    <property type="entry name" value="RNA_pol_Rpb2_7"/>
</dbReference>
<dbReference type="InterPro" id="IPR007120">
    <property type="entry name" value="DNA-dir_RNAP_su2_dom"/>
</dbReference>
<sequence>KFITQVRKYIDNGKTNSEIGKIIKMETRIVSDFRKSYLNKREIRCPRNKKRYGILRIEEFIEKVKIKNNHLFVPIEIIELQKDKNIISDITTESENHSFIAGDNFIVHNSAMGKQAMGVSCTTFLNRVDTLCHFLHYPQKPLVTTKVSDILNLNELPAGENVIVAIACYSGYNQEDSLIMNQSSIDRGLFNSTFYRTYRTEERKNLSTMAEEKFCRPDKSECSGLRHGSYDNLNENGLVKIGTVVSGDDVIIGKKTPIMNIPSRSKKNVSYKDNSISLRSNESGIVDRVILTTNTDGYRLAKVRVRSHRIPQVGDKFSSRHGQKGTIGMVYRAEDMPFTEDGITPDIIINPACIPSRMTIGQLLECTLSKRGAIEGRRYDGTPFNRLNVDEICDEFKKYGFNRKGTEVLYNGQTGERIQTEIFIGPTFYQRLKHMVKDKIHCSRLDHDVLTIDGWKNHETLKMEDKIATLKDGQLVYEKPLNIFYYPDYKGKMYRIKNQNIDLNVTANHRMWVSRIYSRKHIWLPHKFELAEDIVGKRRKYLKNAEWNCDDYQFVLPAITDGNNKYHEEKRPDMNSWITFFGIWIAEGCSKITYGTKICVHKQRVKDVLYEAVENMGYRYHVCNNVLRISNKQLAKYMEKLSLGAPNKYLPDWVWKLSKTQSQLLIHSMQLGDGCWNKNTTASRYYTSSDKLANQFMQLCLHAGWSSNKLLHSKAYANKVIIKGREVINQHDIWNCSVIKSKNCPEVNHGHTKRQKIQEEELYDYEGPVYCVEVPSGVFYTRRNGKACWTGNSRSTGPVQNLTRQPAEGRSRDGGLRLGEMEVDCLLSHGTSGFLKERIFECSDMYNAYVCNQCGLLATVNPQKNIYICHSCGNTNNFSKINLPFASKLLWQELYSLGIVPRIIT</sequence>
<dbReference type="InterPro" id="IPR004042">
    <property type="entry name" value="Intein_endonuc_central"/>
</dbReference>
<dbReference type="InterPro" id="IPR036844">
    <property type="entry name" value="Hint_dom_sf"/>
</dbReference>
<dbReference type="EMBL" id="UINC01008508">
    <property type="protein sequence ID" value="SVA38272.1"/>
    <property type="molecule type" value="Genomic_DNA"/>
</dbReference>
<feature type="domain" description="DOD-type homing endonuclease" evidence="8">
    <location>
        <begin position="580"/>
        <end position="705"/>
    </location>
</feature>
<dbReference type="Gene3D" id="3.90.1800.10">
    <property type="entry name" value="RNA polymerase alpha subunit dimerisation domain"/>
    <property type="match status" value="1"/>
</dbReference>
<dbReference type="PROSITE" id="PS50819">
    <property type="entry name" value="INTEIN_ENDONUCLEASE"/>
    <property type="match status" value="1"/>
</dbReference>
<evidence type="ECO:0000259" key="8">
    <source>
        <dbReference type="PROSITE" id="PS50819"/>
    </source>
</evidence>
<dbReference type="PROSITE" id="PS01166">
    <property type="entry name" value="RNA_POL_BETA"/>
    <property type="match status" value="1"/>
</dbReference>
<name>A0A381VD45_9ZZZZ</name>
<keyword evidence="5" id="KW-0068">Autocatalytic cleavage</keyword>
<dbReference type="AlphaFoldDB" id="A0A381VD45"/>
<dbReference type="PANTHER" id="PTHR20856">
    <property type="entry name" value="DNA-DIRECTED RNA POLYMERASE I SUBUNIT 2"/>
    <property type="match status" value="1"/>
</dbReference>
<dbReference type="Gene3D" id="2.40.270.10">
    <property type="entry name" value="DNA-directed RNA polymerase, subunit 2, domain 6"/>
    <property type="match status" value="1"/>
</dbReference>
<evidence type="ECO:0000256" key="6">
    <source>
        <dbReference type="ARBA" id="ARBA00023000"/>
    </source>
</evidence>
<dbReference type="GO" id="GO:0000428">
    <property type="term" value="C:DNA-directed RNA polymerase complex"/>
    <property type="evidence" value="ECO:0007669"/>
    <property type="project" value="UniProtKB-KW"/>
</dbReference>
<dbReference type="SMART" id="SM00305">
    <property type="entry name" value="HintC"/>
    <property type="match status" value="1"/>
</dbReference>
<dbReference type="InterPro" id="IPR015712">
    <property type="entry name" value="DNA-dir_RNA_pol_su2"/>
</dbReference>
<dbReference type="SUPFAM" id="SSF51294">
    <property type="entry name" value="Hedgehog/intein (Hint) domain"/>
    <property type="match status" value="1"/>
</dbReference>
<evidence type="ECO:0000256" key="3">
    <source>
        <dbReference type="ARBA" id="ARBA00022679"/>
    </source>
</evidence>
<dbReference type="Gene3D" id="2.40.50.150">
    <property type="match status" value="1"/>
</dbReference>
<dbReference type="PROSITE" id="PS50818">
    <property type="entry name" value="INTEIN_C_TER"/>
    <property type="match status" value="1"/>
</dbReference>
<dbReference type="GO" id="GO:0003899">
    <property type="term" value="F:DNA-directed RNA polymerase activity"/>
    <property type="evidence" value="ECO:0007669"/>
    <property type="project" value="UniProtKB-EC"/>
</dbReference>
<accession>A0A381VD45</accession>
<dbReference type="GO" id="GO:0032549">
    <property type="term" value="F:ribonucleoside binding"/>
    <property type="evidence" value="ECO:0007669"/>
    <property type="project" value="InterPro"/>
</dbReference>
<dbReference type="InterPro" id="IPR030934">
    <property type="entry name" value="Intein_C"/>
</dbReference>
<dbReference type="GO" id="GO:0003677">
    <property type="term" value="F:DNA binding"/>
    <property type="evidence" value="ECO:0007669"/>
    <property type="project" value="InterPro"/>
</dbReference>
<keyword evidence="6" id="KW-0651">Protein splicing</keyword>
<dbReference type="InterPro" id="IPR027434">
    <property type="entry name" value="Homing_endonucl"/>
</dbReference>
<keyword evidence="2" id="KW-0240">DNA-directed RNA polymerase</keyword>
<dbReference type="GO" id="GO:0004519">
    <property type="term" value="F:endonuclease activity"/>
    <property type="evidence" value="ECO:0007669"/>
    <property type="project" value="InterPro"/>
</dbReference>
<protein>
    <recommendedName>
        <fullName evidence="1">DNA-directed RNA polymerase</fullName>
        <ecNumber evidence="1">2.7.7.6</ecNumber>
    </recommendedName>
</protein>
<dbReference type="Gene3D" id="3.10.28.10">
    <property type="entry name" value="Homing endonucleases"/>
    <property type="match status" value="1"/>
</dbReference>
<evidence type="ECO:0000313" key="9">
    <source>
        <dbReference type="EMBL" id="SVA38272.1"/>
    </source>
</evidence>
<dbReference type="InterPro" id="IPR037033">
    <property type="entry name" value="DNA-dir_RNAP_su2_hyb_sf"/>
</dbReference>
<reference evidence="9" key="1">
    <citation type="submission" date="2018-05" db="EMBL/GenBank/DDBJ databases">
        <authorList>
            <person name="Lanie J.A."/>
            <person name="Ng W.-L."/>
            <person name="Kazmierczak K.M."/>
            <person name="Andrzejewski T.M."/>
            <person name="Davidsen T.M."/>
            <person name="Wayne K.J."/>
            <person name="Tettelin H."/>
            <person name="Glass J.I."/>
            <person name="Rusch D."/>
            <person name="Podicherti R."/>
            <person name="Tsui H.-C.T."/>
            <person name="Winkler M.E."/>
        </authorList>
    </citation>
    <scope>NUCLEOTIDE SEQUENCE</scope>
</reference>
<dbReference type="Gene3D" id="2.170.16.10">
    <property type="entry name" value="Hedgehog/Intein (Hint) domain"/>
    <property type="match status" value="1"/>
</dbReference>
<organism evidence="9">
    <name type="scientific">marine metagenome</name>
    <dbReference type="NCBI Taxonomy" id="408172"/>
    <lineage>
        <taxon>unclassified sequences</taxon>
        <taxon>metagenomes</taxon>
        <taxon>ecological metagenomes</taxon>
    </lineage>
</organism>
<proteinExistence type="predicted"/>
<dbReference type="Pfam" id="PF04560">
    <property type="entry name" value="RNA_pol_Rpb2_7"/>
    <property type="match status" value="1"/>
</dbReference>
<dbReference type="InterPro" id="IPR003586">
    <property type="entry name" value="Hint_dom_C"/>
</dbReference>
<dbReference type="CDD" id="cd00653">
    <property type="entry name" value="RNA_pol_B_RPB2"/>
    <property type="match status" value="1"/>
</dbReference>
<keyword evidence="7" id="KW-0804">Transcription</keyword>
<feature type="non-terminal residue" evidence="9">
    <location>
        <position position="1"/>
    </location>
</feature>
<keyword evidence="4" id="KW-0548">Nucleotidyltransferase</keyword>
<dbReference type="InterPro" id="IPR014724">
    <property type="entry name" value="RNA_pol_RPB2_OB-fold"/>
</dbReference>
<dbReference type="Pfam" id="PF00562">
    <property type="entry name" value="RNA_pol_Rpb2_6"/>
    <property type="match status" value="1"/>
</dbReference>
<dbReference type="InterPro" id="IPR007121">
    <property type="entry name" value="RNA_pol_bsu_CS"/>
</dbReference>
<dbReference type="EC" id="2.7.7.6" evidence="1"/>
<gene>
    <name evidence="9" type="ORF">METZ01_LOCUS91126</name>
</gene>
<dbReference type="GO" id="GO:0006351">
    <property type="term" value="P:DNA-templated transcription"/>
    <property type="evidence" value="ECO:0007669"/>
    <property type="project" value="InterPro"/>
</dbReference>
<evidence type="ECO:0000256" key="1">
    <source>
        <dbReference type="ARBA" id="ARBA00012418"/>
    </source>
</evidence>
<dbReference type="SUPFAM" id="SSF64484">
    <property type="entry name" value="beta and beta-prime subunits of DNA dependent RNA-polymerase"/>
    <property type="match status" value="2"/>
</dbReference>
<evidence type="ECO:0000256" key="4">
    <source>
        <dbReference type="ARBA" id="ARBA00022695"/>
    </source>
</evidence>
<evidence type="ECO:0000256" key="2">
    <source>
        <dbReference type="ARBA" id="ARBA00022478"/>
    </source>
</evidence>
<evidence type="ECO:0000256" key="7">
    <source>
        <dbReference type="ARBA" id="ARBA00023163"/>
    </source>
</evidence>
<evidence type="ECO:0000256" key="5">
    <source>
        <dbReference type="ARBA" id="ARBA00022813"/>
    </source>
</evidence>